<dbReference type="RefSeq" id="WP_132475844.1">
    <property type="nucleotide sequence ID" value="NZ_JBHRVM010000001.1"/>
</dbReference>
<protein>
    <recommendedName>
        <fullName evidence="7">Flagellar protein</fullName>
    </recommendedName>
</protein>
<accession>A0A4V2VS29</accession>
<evidence type="ECO:0000256" key="1">
    <source>
        <dbReference type="ARBA" id="ARBA00022475"/>
    </source>
</evidence>
<dbReference type="OrthoDB" id="9182371at2"/>
<evidence type="ECO:0000313" key="9">
    <source>
        <dbReference type="Proteomes" id="UP000294692"/>
    </source>
</evidence>
<keyword evidence="8" id="KW-0966">Cell projection</keyword>
<dbReference type="GO" id="GO:0009425">
    <property type="term" value="C:bacterial-type flagellum basal body"/>
    <property type="evidence" value="ECO:0007669"/>
    <property type="project" value="UniProtKB-SubCell"/>
</dbReference>
<evidence type="ECO:0000256" key="4">
    <source>
        <dbReference type="ARBA" id="ARBA00023136"/>
    </source>
</evidence>
<dbReference type="AlphaFoldDB" id="A0A4V2VS29"/>
<dbReference type="GO" id="GO:0005886">
    <property type="term" value="C:plasma membrane"/>
    <property type="evidence" value="ECO:0007669"/>
    <property type="project" value="UniProtKB-SubCell"/>
</dbReference>
<evidence type="ECO:0000256" key="7">
    <source>
        <dbReference type="RuleBase" id="RU362064"/>
    </source>
</evidence>
<dbReference type="GO" id="GO:0044781">
    <property type="term" value="P:bacterial-type flagellum organization"/>
    <property type="evidence" value="ECO:0007669"/>
    <property type="project" value="UniProtKB-UniRule"/>
</dbReference>
<evidence type="ECO:0000256" key="5">
    <source>
        <dbReference type="ARBA" id="ARBA00023143"/>
    </source>
</evidence>
<name>A0A4V2VS29_9BURK</name>
<gene>
    <name evidence="8" type="ORF">EV686_103404</name>
</gene>
<comment type="similarity">
    <text evidence="6 7">Belongs to the FliO/MopB family.</text>
</comment>
<evidence type="ECO:0000256" key="2">
    <source>
        <dbReference type="ARBA" id="ARBA00022692"/>
    </source>
</evidence>
<dbReference type="InterPro" id="IPR052205">
    <property type="entry name" value="FliO/MopB"/>
</dbReference>
<dbReference type="Pfam" id="PF04347">
    <property type="entry name" value="FliO"/>
    <property type="match status" value="1"/>
</dbReference>
<sequence length="109" mass="11621">MAEIDILRISASLISILALIFLLAWMVRRIGWVRGGSSRPMHLVSTQSLGPRAQLAMVEVGGRCLVLGVTAHQVTLLDTLPAEQVQRADASELSSSFAGALKAVLQRGA</sequence>
<comment type="caution">
    <text evidence="8">The sequence shown here is derived from an EMBL/GenBank/DDBJ whole genome shotgun (WGS) entry which is preliminary data.</text>
</comment>
<comment type="subcellular location">
    <subcellularLocation>
        <location evidence="7">Cell membrane</location>
    </subcellularLocation>
    <subcellularLocation>
        <location evidence="7">Bacterial flagellum basal body</location>
    </subcellularLocation>
</comment>
<keyword evidence="9" id="KW-1185">Reference proteome</keyword>
<proteinExistence type="inferred from homology"/>
<keyword evidence="4 7" id="KW-0472">Membrane</keyword>
<feature type="transmembrane region" description="Helical" evidence="7">
    <location>
        <begin position="6"/>
        <end position="27"/>
    </location>
</feature>
<keyword evidence="8" id="KW-0282">Flagellum</keyword>
<keyword evidence="1 7" id="KW-1003">Cell membrane</keyword>
<evidence type="ECO:0000256" key="3">
    <source>
        <dbReference type="ARBA" id="ARBA00022989"/>
    </source>
</evidence>
<dbReference type="Proteomes" id="UP000294692">
    <property type="component" value="Unassembled WGS sequence"/>
</dbReference>
<keyword evidence="8" id="KW-0969">Cilium</keyword>
<dbReference type="PANTHER" id="PTHR38766:SF1">
    <property type="entry name" value="FLAGELLAR PROTEIN FLIO"/>
    <property type="match status" value="1"/>
</dbReference>
<dbReference type="PANTHER" id="PTHR38766">
    <property type="entry name" value="FLAGELLAR PROTEIN FLIO"/>
    <property type="match status" value="1"/>
</dbReference>
<evidence type="ECO:0000313" key="8">
    <source>
        <dbReference type="EMBL" id="TCV00820.1"/>
    </source>
</evidence>
<keyword evidence="5 7" id="KW-0975">Bacterial flagellum</keyword>
<keyword evidence="2 7" id="KW-0812">Transmembrane</keyword>
<keyword evidence="3 7" id="KW-1133">Transmembrane helix</keyword>
<organism evidence="8 9">
    <name type="scientific">Paracandidimonas soli</name>
    <dbReference type="NCBI Taxonomy" id="1917182"/>
    <lineage>
        <taxon>Bacteria</taxon>
        <taxon>Pseudomonadati</taxon>
        <taxon>Pseudomonadota</taxon>
        <taxon>Betaproteobacteria</taxon>
        <taxon>Burkholderiales</taxon>
        <taxon>Alcaligenaceae</taxon>
        <taxon>Paracandidimonas</taxon>
    </lineage>
</organism>
<reference evidence="8 9" key="1">
    <citation type="submission" date="2019-03" db="EMBL/GenBank/DDBJ databases">
        <title>Genomic Encyclopedia of Type Strains, Phase IV (KMG-IV): sequencing the most valuable type-strain genomes for metagenomic binning, comparative biology and taxonomic classification.</title>
        <authorList>
            <person name="Goeker M."/>
        </authorList>
    </citation>
    <scope>NUCLEOTIDE SEQUENCE [LARGE SCALE GENOMIC DNA]</scope>
    <source>
        <strain evidence="8 9">DSM 100048</strain>
    </source>
</reference>
<evidence type="ECO:0000256" key="6">
    <source>
        <dbReference type="ARBA" id="ARBA00037937"/>
    </source>
</evidence>
<dbReference type="NCBIfam" id="TIGR03500">
    <property type="entry name" value="FliO_TIGR"/>
    <property type="match status" value="1"/>
</dbReference>
<dbReference type="InterPro" id="IPR022781">
    <property type="entry name" value="Flagellar_biosynth_FliO"/>
</dbReference>
<dbReference type="EMBL" id="SMBX01000003">
    <property type="protein sequence ID" value="TCV00820.1"/>
    <property type="molecule type" value="Genomic_DNA"/>
</dbReference>